<keyword evidence="1" id="KW-1133">Transmembrane helix</keyword>
<accession>A0A841I4G3</accession>
<evidence type="ECO:0000313" key="3">
    <source>
        <dbReference type="Proteomes" id="UP000569951"/>
    </source>
</evidence>
<dbReference type="Proteomes" id="UP000569951">
    <property type="component" value="Unassembled WGS sequence"/>
</dbReference>
<sequence>MVNPKRPNRSNSSRSEVQAVPSHYALGWRMVVLSVAMLGGALVTRLIA</sequence>
<keyword evidence="1" id="KW-0472">Membrane</keyword>
<evidence type="ECO:0000256" key="1">
    <source>
        <dbReference type="SAM" id="Phobius"/>
    </source>
</evidence>
<dbReference type="EMBL" id="JACHHG010000008">
    <property type="protein sequence ID" value="MBB6098872.1"/>
    <property type="molecule type" value="Genomic_DNA"/>
</dbReference>
<gene>
    <name evidence="2" type="ORF">HNR42_002307</name>
</gene>
<protein>
    <submittedName>
        <fullName evidence="2">Uncharacterized protein</fullName>
    </submittedName>
</protein>
<feature type="transmembrane region" description="Helical" evidence="1">
    <location>
        <begin position="26"/>
        <end position="47"/>
    </location>
</feature>
<keyword evidence="3" id="KW-1185">Reference proteome</keyword>
<name>A0A841I4G3_9DEIO</name>
<reference evidence="2 3" key="1">
    <citation type="submission" date="2020-08" db="EMBL/GenBank/DDBJ databases">
        <title>Genomic Encyclopedia of Type Strains, Phase IV (KMG-IV): sequencing the most valuable type-strain genomes for metagenomic binning, comparative biology and taxonomic classification.</title>
        <authorList>
            <person name="Goeker M."/>
        </authorList>
    </citation>
    <scope>NUCLEOTIDE SEQUENCE [LARGE SCALE GENOMIC DNA]</scope>
    <source>
        <strain evidence="2 3">DSM 21458</strain>
    </source>
</reference>
<proteinExistence type="predicted"/>
<comment type="caution">
    <text evidence="2">The sequence shown here is derived from an EMBL/GenBank/DDBJ whole genome shotgun (WGS) entry which is preliminary data.</text>
</comment>
<organism evidence="2 3">
    <name type="scientific">Deinobacterium chartae</name>
    <dbReference type="NCBI Taxonomy" id="521158"/>
    <lineage>
        <taxon>Bacteria</taxon>
        <taxon>Thermotogati</taxon>
        <taxon>Deinococcota</taxon>
        <taxon>Deinococci</taxon>
        <taxon>Deinococcales</taxon>
        <taxon>Deinococcaceae</taxon>
        <taxon>Deinobacterium</taxon>
    </lineage>
</organism>
<evidence type="ECO:0000313" key="2">
    <source>
        <dbReference type="EMBL" id="MBB6098872.1"/>
    </source>
</evidence>
<dbReference type="AlphaFoldDB" id="A0A841I4G3"/>
<keyword evidence="1" id="KW-0812">Transmembrane</keyword>